<evidence type="ECO:0000256" key="1">
    <source>
        <dbReference type="SAM" id="MobiDB-lite"/>
    </source>
</evidence>
<proteinExistence type="predicted"/>
<accession>A0A0B2Q5J1</accession>
<dbReference type="Proteomes" id="UP000053555">
    <property type="component" value="Unassembled WGS sequence"/>
</dbReference>
<organism evidence="2">
    <name type="scientific">Glycine soja</name>
    <name type="common">Wild soybean</name>
    <dbReference type="NCBI Taxonomy" id="3848"/>
    <lineage>
        <taxon>Eukaryota</taxon>
        <taxon>Viridiplantae</taxon>
        <taxon>Streptophyta</taxon>
        <taxon>Embryophyta</taxon>
        <taxon>Tracheophyta</taxon>
        <taxon>Spermatophyta</taxon>
        <taxon>Magnoliopsida</taxon>
        <taxon>eudicotyledons</taxon>
        <taxon>Gunneridae</taxon>
        <taxon>Pentapetalae</taxon>
        <taxon>rosids</taxon>
        <taxon>fabids</taxon>
        <taxon>Fabales</taxon>
        <taxon>Fabaceae</taxon>
        <taxon>Papilionoideae</taxon>
        <taxon>50 kb inversion clade</taxon>
        <taxon>NPAAA clade</taxon>
        <taxon>indigoferoid/millettioid clade</taxon>
        <taxon>Phaseoleae</taxon>
        <taxon>Glycine</taxon>
        <taxon>Glycine subgen. Soja</taxon>
    </lineage>
</organism>
<dbReference type="EMBL" id="KN661228">
    <property type="protein sequence ID" value="KHN15234.1"/>
    <property type="molecule type" value="Genomic_DNA"/>
</dbReference>
<sequence length="104" mass="11163">MGLKVPKSRHYPKRPLRLQAPHGHAGRLLVQVHRIRPRHLLKPLSSSLFSQSKAEGSGGSAESGSSDSVQVPAAEVGDGESGATQAEGRQRVQGREETKYVGED</sequence>
<protein>
    <submittedName>
        <fullName evidence="2">Uncharacterized protein</fullName>
    </submittedName>
</protein>
<feature type="compositionally biased region" description="Basic residues" evidence="1">
    <location>
        <begin position="1"/>
        <end position="16"/>
    </location>
</feature>
<evidence type="ECO:0000313" key="2">
    <source>
        <dbReference type="EMBL" id="KHN15234.1"/>
    </source>
</evidence>
<feature type="compositionally biased region" description="Basic and acidic residues" evidence="1">
    <location>
        <begin position="88"/>
        <end position="104"/>
    </location>
</feature>
<dbReference type="AlphaFoldDB" id="A0A0B2Q5J1"/>
<feature type="region of interest" description="Disordered" evidence="1">
    <location>
        <begin position="42"/>
        <end position="104"/>
    </location>
</feature>
<name>A0A0B2Q5J1_GLYSO</name>
<feature type="region of interest" description="Disordered" evidence="1">
    <location>
        <begin position="1"/>
        <end position="25"/>
    </location>
</feature>
<gene>
    <name evidence="2" type="ORF">glysoja_041068</name>
</gene>
<reference evidence="2" key="1">
    <citation type="submission" date="2014-07" db="EMBL/GenBank/DDBJ databases">
        <title>Identification of a novel salt tolerance gene in wild soybean by whole-genome sequencing.</title>
        <authorList>
            <person name="Lam H.-M."/>
            <person name="Qi X."/>
            <person name="Li M.-W."/>
            <person name="Liu X."/>
            <person name="Xie M."/>
            <person name="Ni M."/>
            <person name="Xu X."/>
        </authorList>
    </citation>
    <scope>NUCLEOTIDE SEQUENCE [LARGE SCALE GENOMIC DNA]</scope>
    <source>
        <tissue evidence="2">Root</tissue>
    </source>
</reference>
<feature type="compositionally biased region" description="Low complexity" evidence="1">
    <location>
        <begin position="62"/>
        <end position="71"/>
    </location>
</feature>